<dbReference type="Gene3D" id="3.40.50.2000">
    <property type="entry name" value="Glycogen Phosphorylase B"/>
    <property type="match status" value="3"/>
</dbReference>
<dbReference type="PANTHER" id="PTHR48046:SF4">
    <property type="entry name" value="GLYCOSYLTRANSFERASE"/>
    <property type="match status" value="1"/>
</dbReference>
<protein>
    <submittedName>
        <fullName evidence="4">UDP-glucuronosyl/UDP-glucosyltransferase</fullName>
    </submittedName>
</protein>
<dbReference type="PROSITE" id="PS00375">
    <property type="entry name" value="UDPGT"/>
    <property type="match status" value="1"/>
</dbReference>
<dbReference type="InterPro" id="IPR002213">
    <property type="entry name" value="UDP_glucos_trans"/>
</dbReference>
<proteinExistence type="inferred from homology"/>
<dbReference type="InterPro" id="IPR035595">
    <property type="entry name" value="UDP_glycos_trans_CS"/>
</dbReference>
<evidence type="ECO:0000256" key="3">
    <source>
        <dbReference type="ARBA" id="ARBA00022679"/>
    </source>
</evidence>
<dbReference type="GO" id="GO:0008194">
    <property type="term" value="F:UDP-glycosyltransferase activity"/>
    <property type="evidence" value="ECO:0007669"/>
    <property type="project" value="InterPro"/>
</dbReference>
<evidence type="ECO:0000313" key="5">
    <source>
        <dbReference type="Proteomes" id="UP000245207"/>
    </source>
</evidence>
<reference evidence="4 5" key="1">
    <citation type="journal article" date="2018" name="Mol. Plant">
        <title>The genome of Artemisia annua provides insight into the evolution of Asteraceae family and artemisinin biosynthesis.</title>
        <authorList>
            <person name="Shen Q."/>
            <person name="Zhang L."/>
            <person name="Liao Z."/>
            <person name="Wang S."/>
            <person name="Yan T."/>
            <person name="Shi P."/>
            <person name="Liu M."/>
            <person name="Fu X."/>
            <person name="Pan Q."/>
            <person name="Wang Y."/>
            <person name="Lv Z."/>
            <person name="Lu X."/>
            <person name="Zhang F."/>
            <person name="Jiang W."/>
            <person name="Ma Y."/>
            <person name="Chen M."/>
            <person name="Hao X."/>
            <person name="Li L."/>
            <person name="Tang Y."/>
            <person name="Lv G."/>
            <person name="Zhou Y."/>
            <person name="Sun X."/>
            <person name="Brodelius P.E."/>
            <person name="Rose J.K.C."/>
            <person name="Tang K."/>
        </authorList>
    </citation>
    <scope>NUCLEOTIDE SEQUENCE [LARGE SCALE GENOMIC DNA]</scope>
    <source>
        <strain evidence="5">cv. Huhao1</strain>
        <tissue evidence="4">Leaf</tissue>
    </source>
</reference>
<keyword evidence="5" id="KW-1185">Reference proteome</keyword>
<dbReference type="CDD" id="cd03784">
    <property type="entry name" value="GT1_Gtf-like"/>
    <property type="match status" value="1"/>
</dbReference>
<evidence type="ECO:0000256" key="1">
    <source>
        <dbReference type="ARBA" id="ARBA00009995"/>
    </source>
</evidence>
<gene>
    <name evidence="4" type="ORF">CTI12_AA610240</name>
</gene>
<organism evidence="4 5">
    <name type="scientific">Artemisia annua</name>
    <name type="common">Sweet wormwood</name>
    <dbReference type="NCBI Taxonomy" id="35608"/>
    <lineage>
        <taxon>Eukaryota</taxon>
        <taxon>Viridiplantae</taxon>
        <taxon>Streptophyta</taxon>
        <taxon>Embryophyta</taxon>
        <taxon>Tracheophyta</taxon>
        <taxon>Spermatophyta</taxon>
        <taxon>Magnoliopsida</taxon>
        <taxon>eudicotyledons</taxon>
        <taxon>Gunneridae</taxon>
        <taxon>Pentapetalae</taxon>
        <taxon>asterids</taxon>
        <taxon>campanulids</taxon>
        <taxon>Asterales</taxon>
        <taxon>Asteraceae</taxon>
        <taxon>Asteroideae</taxon>
        <taxon>Anthemideae</taxon>
        <taxon>Artemisiinae</taxon>
        <taxon>Artemisia</taxon>
    </lineage>
</organism>
<dbReference type="STRING" id="35608.A0A2U1KEZ9"/>
<evidence type="ECO:0000256" key="2">
    <source>
        <dbReference type="ARBA" id="ARBA00022676"/>
    </source>
</evidence>
<dbReference type="SUPFAM" id="SSF53756">
    <property type="entry name" value="UDP-Glycosyltransferase/glycogen phosphorylase"/>
    <property type="match status" value="2"/>
</dbReference>
<name>A0A2U1KEZ9_ARTAN</name>
<accession>A0A2U1KEZ9</accession>
<sequence>MVLTQVEICNEITPKPHVAFLASPGLGHITPLFELAIRLVTQHNFQVSFLVITTGATPAQNEYVNANKHPDLHIVDLPTADMSGLVSDDMTAVARLCVIVQESIRPLKSILSGLEGPKLKAVVIDIFCTGVTDLKSPTMVLTQVEICNEITPKPHVAFLASPGLGHITPLFELAIRLVTQHNFQVSFLVITTGATPAQNEYVNANKHPDLHIVDLPTADMSGLVSDDMTAVARLCVIVQESIRPLKSILSGLEGPKLKAVVIDIFCTGVFEACNDLSIPVYSFFTASAALFVFSLYLPTMDKEVEGEFVDLPEPVQVPGCHPIQIQDLLDQVRDRKIDEYKWYLFHVSRLHMTTGIFVNAWDDLEPVSLKAVKHEQFFMQIPTPPVYPIGPLTKQIEPVVTGHEEEIMAWLDKQPKDSVLFVALGSGGTLTSEQQTELAWGLELSHQRFIFVVRKPSDSALAAFFHAGSDSDDPKAYLPEGFVDRTNGVGLVVSSWAPQVAVLNHPSTGAFMSHCGWNSTLESLKHGVPMIGWPMYAEQRMNATILSKEVGVAVKMPVVGDDGETVIVRREEIERIVRAVMEGEEGKKIRSRAKELEASGQATLSHGGSSYETLTQVVESWKLSS</sequence>
<dbReference type="PANTHER" id="PTHR48046">
    <property type="entry name" value="UDP-GLYCOSYLTRANSFERASE 72E1"/>
    <property type="match status" value="1"/>
</dbReference>
<dbReference type="OrthoDB" id="5835829at2759"/>
<comment type="caution">
    <text evidence="4">The sequence shown here is derived from an EMBL/GenBank/DDBJ whole genome shotgun (WGS) entry which is preliminary data.</text>
</comment>
<keyword evidence="3 4" id="KW-0808">Transferase</keyword>
<evidence type="ECO:0000313" key="4">
    <source>
        <dbReference type="EMBL" id="PWA35356.1"/>
    </source>
</evidence>
<keyword evidence="2" id="KW-0328">Glycosyltransferase</keyword>
<dbReference type="FunFam" id="3.40.50.2000:FF:000051">
    <property type="entry name" value="Glycosyltransferase"/>
    <property type="match status" value="1"/>
</dbReference>
<dbReference type="AlphaFoldDB" id="A0A2U1KEZ9"/>
<dbReference type="Pfam" id="PF00201">
    <property type="entry name" value="UDPGT"/>
    <property type="match status" value="1"/>
</dbReference>
<dbReference type="Proteomes" id="UP000245207">
    <property type="component" value="Unassembled WGS sequence"/>
</dbReference>
<dbReference type="EMBL" id="PKPP01020169">
    <property type="protein sequence ID" value="PWA35356.1"/>
    <property type="molecule type" value="Genomic_DNA"/>
</dbReference>
<comment type="similarity">
    <text evidence="1">Belongs to the UDP-glycosyltransferase family.</text>
</comment>